<sequence length="175" mass="19708">MNWGLTYRRNSDKKLMCFSDSDHGGDLETGRSTSGMVCMYAGGIIAWKSHRQAPVAISSTEAEVVAASETVREIMWLKVLMASIQHTDDIPVLYVDNESAIKLARNPPYEFHSRTKHIRIRHFFIREAVTDGVLKVEKVSSEMQLADMMTKPLFRPRLTMLCGKIGMLSGRENTG</sequence>
<dbReference type="AlphaFoldDB" id="A0A8S1BJE2"/>
<evidence type="ECO:0000313" key="2">
    <source>
        <dbReference type="Proteomes" id="UP000494256"/>
    </source>
</evidence>
<name>A0A8S1BJE2_ARCPL</name>
<comment type="caution">
    <text evidence="1">The sequence shown here is derived from an EMBL/GenBank/DDBJ whole genome shotgun (WGS) entry which is preliminary data.</text>
</comment>
<accession>A0A8S1BJE2</accession>
<dbReference type="CDD" id="cd09272">
    <property type="entry name" value="RNase_HI_RT_Ty1"/>
    <property type="match status" value="1"/>
</dbReference>
<dbReference type="Proteomes" id="UP000494256">
    <property type="component" value="Unassembled WGS sequence"/>
</dbReference>
<evidence type="ECO:0000313" key="1">
    <source>
        <dbReference type="EMBL" id="CAB3259895.1"/>
    </source>
</evidence>
<proteinExistence type="predicted"/>
<dbReference type="EMBL" id="CADEBD010000745">
    <property type="protein sequence ID" value="CAB3259895.1"/>
    <property type="molecule type" value="Genomic_DNA"/>
</dbReference>
<protein>
    <submittedName>
        <fullName evidence="1">Uncharacterized protein</fullName>
    </submittedName>
</protein>
<reference evidence="1 2" key="1">
    <citation type="submission" date="2020-04" db="EMBL/GenBank/DDBJ databases">
        <authorList>
            <person name="Wallbank WR R."/>
            <person name="Pardo Diaz C."/>
            <person name="Kozak K."/>
            <person name="Martin S."/>
            <person name="Jiggins C."/>
            <person name="Moest M."/>
            <person name="Warren A I."/>
            <person name="Byers J.R.P. K."/>
            <person name="Montejo-Kovacevich G."/>
            <person name="Yen C E."/>
        </authorList>
    </citation>
    <scope>NUCLEOTIDE SEQUENCE [LARGE SCALE GENOMIC DNA]</scope>
</reference>
<dbReference type="PANTHER" id="PTHR11439:SF515">
    <property type="entry name" value="GAG-POL POLYPROTEIN"/>
    <property type="match status" value="1"/>
</dbReference>
<dbReference type="PANTHER" id="PTHR11439">
    <property type="entry name" value="GAG-POL-RELATED RETROTRANSPOSON"/>
    <property type="match status" value="1"/>
</dbReference>
<dbReference type="OrthoDB" id="5405561at2759"/>
<gene>
    <name evidence="1" type="ORF">APLA_LOCUS16823</name>
</gene>
<organism evidence="1 2">
    <name type="scientific">Arctia plantaginis</name>
    <name type="common">Wood tiger moth</name>
    <name type="synonym">Phalaena plantaginis</name>
    <dbReference type="NCBI Taxonomy" id="874455"/>
    <lineage>
        <taxon>Eukaryota</taxon>
        <taxon>Metazoa</taxon>
        <taxon>Ecdysozoa</taxon>
        <taxon>Arthropoda</taxon>
        <taxon>Hexapoda</taxon>
        <taxon>Insecta</taxon>
        <taxon>Pterygota</taxon>
        <taxon>Neoptera</taxon>
        <taxon>Endopterygota</taxon>
        <taxon>Lepidoptera</taxon>
        <taxon>Glossata</taxon>
        <taxon>Ditrysia</taxon>
        <taxon>Noctuoidea</taxon>
        <taxon>Erebidae</taxon>
        <taxon>Arctiinae</taxon>
        <taxon>Arctia</taxon>
    </lineage>
</organism>